<sequence>MKVAYFDSPSSNPYQEQFFSSVANAGVDVTPLRLTPKFYQQWNDDFDILHLDWLHALYKTRRGLVATLAKSLYANWALSQIGRQAKIVHTFHNVVSHDSSLPRALETRLVQTLISRINAFTVFNDVSCDALHKNYRLRNDQICSTIPHGNYIDSYTMRSDKLACRAELGIPADVFLFMFFGALRENKGITDLVRVFPAVHQRCGAHLVVAGGNPTDRVTDSLRHQPPSIHVRDDGIPEHAVPTYFGACDAVVLPFRSILNSGSTILAASLGKHSVLPDLDSLTASLQSGTYTVYPVNDLRRLTDALVSVASMDRKQLDQSGADSRQYVKETLAWELIGKRTLNLYQTVLGDSPFC</sequence>
<evidence type="ECO:0000256" key="1">
    <source>
        <dbReference type="ARBA" id="ARBA00022679"/>
    </source>
</evidence>
<keyword evidence="2" id="KW-0328">Glycosyltransferase</keyword>
<proteinExistence type="predicted"/>
<dbReference type="RefSeq" id="WP_145270856.1">
    <property type="nucleotide sequence ID" value="NZ_CP036272.1"/>
</dbReference>
<gene>
    <name evidence="2" type="primary">gumI</name>
    <name evidence="2" type="ORF">SV7mr_16730</name>
</gene>
<name>A0A517SSR9_9BACT</name>
<dbReference type="PANTHER" id="PTHR46401:SF2">
    <property type="entry name" value="GLYCOSYLTRANSFERASE WBBK-RELATED"/>
    <property type="match status" value="1"/>
</dbReference>
<dbReference type="EC" id="2.4.1.251" evidence="2"/>
<dbReference type="Proteomes" id="UP000315003">
    <property type="component" value="Chromosome"/>
</dbReference>
<keyword evidence="1 2" id="KW-0808">Transferase</keyword>
<dbReference type="SUPFAM" id="SSF53756">
    <property type="entry name" value="UDP-Glycosyltransferase/glycogen phosphorylase"/>
    <property type="match status" value="1"/>
</dbReference>
<dbReference type="AlphaFoldDB" id="A0A517SSR9"/>
<organism evidence="2 3">
    <name type="scientific">Stieleria bergensis</name>
    <dbReference type="NCBI Taxonomy" id="2528025"/>
    <lineage>
        <taxon>Bacteria</taxon>
        <taxon>Pseudomonadati</taxon>
        <taxon>Planctomycetota</taxon>
        <taxon>Planctomycetia</taxon>
        <taxon>Pirellulales</taxon>
        <taxon>Pirellulaceae</taxon>
        <taxon>Stieleria</taxon>
    </lineage>
</organism>
<dbReference type="EMBL" id="CP036272">
    <property type="protein sequence ID" value="QDT59166.1"/>
    <property type="molecule type" value="Genomic_DNA"/>
</dbReference>
<evidence type="ECO:0000313" key="3">
    <source>
        <dbReference type="Proteomes" id="UP000315003"/>
    </source>
</evidence>
<dbReference type="OrthoDB" id="134776at2"/>
<dbReference type="PANTHER" id="PTHR46401">
    <property type="entry name" value="GLYCOSYLTRANSFERASE WBBK-RELATED"/>
    <property type="match status" value="1"/>
</dbReference>
<dbReference type="GO" id="GO:0009103">
    <property type="term" value="P:lipopolysaccharide biosynthetic process"/>
    <property type="evidence" value="ECO:0007669"/>
    <property type="project" value="TreeGrafter"/>
</dbReference>
<accession>A0A517SSR9</accession>
<dbReference type="GO" id="GO:0016757">
    <property type="term" value="F:glycosyltransferase activity"/>
    <property type="evidence" value="ECO:0007669"/>
    <property type="project" value="UniProtKB-KW"/>
</dbReference>
<dbReference type="Gene3D" id="3.40.50.2000">
    <property type="entry name" value="Glycogen Phosphorylase B"/>
    <property type="match status" value="2"/>
</dbReference>
<evidence type="ECO:0000313" key="2">
    <source>
        <dbReference type="EMBL" id="QDT59166.1"/>
    </source>
</evidence>
<keyword evidence="3" id="KW-1185">Reference proteome</keyword>
<reference evidence="2 3" key="1">
    <citation type="submission" date="2019-02" db="EMBL/GenBank/DDBJ databases">
        <title>Deep-cultivation of Planctomycetes and their phenomic and genomic characterization uncovers novel biology.</title>
        <authorList>
            <person name="Wiegand S."/>
            <person name="Jogler M."/>
            <person name="Boedeker C."/>
            <person name="Pinto D."/>
            <person name="Vollmers J."/>
            <person name="Rivas-Marin E."/>
            <person name="Kohn T."/>
            <person name="Peeters S.H."/>
            <person name="Heuer A."/>
            <person name="Rast P."/>
            <person name="Oberbeckmann S."/>
            <person name="Bunk B."/>
            <person name="Jeske O."/>
            <person name="Meyerdierks A."/>
            <person name="Storesund J.E."/>
            <person name="Kallscheuer N."/>
            <person name="Luecker S."/>
            <person name="Lage O.M."/>
            <person name="Pohl T."/>
            <person name="Merkel B.J."/>
            <person name="Hornburger P."/>
            <person name="Mueller R.-W."/>
            <person name="Bruemmer F."/>
            <person name="Labrenz M."/>
            <person name="Spormann A.M."/>
            <person name="Op den Camp H."/>
            <person name="Overmann J."/>
            <person name="Amann R."/>
            <person name="Jetten M.S.M."/>
            <person name="Mascher T."/>
            <person name="Medema M.H."/>
            <person name="Devos D.P."/>
            <person name="Kaster A.-K."/>
            <person name="Ovreas L."/>
            <person name="Rohde M."/>
            <person name="Galperin M.Y."/>
            <person name="Jogler C."/>
        </authorList>
    </citation>
    <scope>NUCLEOTIDE SEQUENCE [LARGE SCALE GENOMIC DNA]</scope>
    <source>
        <strain evidence="2 3">SV_7m_r</strain>
    </source>
</reference>
<protein>
    <submittedName>
        <fullName evidence="2">GDP-mannose:glycolipid 4-beta-D-mannosyltransferase</fullName>
        <ecNumber evidence="2">2.4.1.251</ecNumber>
    </submittedName>
</protein>
<dbReference type="Pfam" id="PF13692">
    <property type="entry name" value="Glyco_trans_1_4"/>
    <property type="match status" value="1"/>
</dbReference>